<evidence type="ECO:0000256" key="1">
    <source>
        <dbReference type="ARBA" id="ARBA00001946"/>
    </source>
</evidence>
<proteinExistence type="inferred from homology"/>
<comment type="similarity">
    <text evidence="2 10">Belongs to the TRAFAC class TrmE-Era-EngA-EngB-Septin-like GTPase superfamily. EngB GTPase family.</text>
</comment>
<dbReference type="InterPro" id="IPR027417">
    <property type="entry name" value="P-loop_NTPase"/>
</dbReference>
<dbReference type="HAMAP" id="MF_00321">
    <property type="entry name" value="GTPase_EngB"/>
    <property type="match status" value="1"/>
</dbReference>
<evidence type="ECO:0000256" key="5">
    <source>
        <dbReference type="ARBA" id="ARBA00022741"/>
    </source>
</evidence>
<dbReference type="GO" id="GO:0005525">
    <property type="term" value="F:GTP binding"/>
    <property type="evidence" value="ECO:0007669"/>
    <property type="project" value="UniProtKB-UniRule"/>
</dbReference>
<keyword evidence="5 10" id="KW-0547">Nucleotide-binding</keyword>
<keyword evidence="3 10" id="KW-0132">Cell division</keyword>
<comment type="cofactor">
    <cofactor evidence="1">
        <name>Mg(2+)</name>
        <dbReference type="ChEBI" id="CHEBI:18420"/>
    </cofactor>
</comment>
<accession>A0A239TPN3</accession>
<sequence length="210" mass="23827">MMQTQDKINIIRARYVASAVKKSQYPEEKLKEIAFIGRSNVGKSSLINSLTRVHNLARVSGQPGKTQTINFFELTARMIETGEDKLFHLVDLPGYGYAKTAQANRKQWAKFIEEYFLGSKQLQFVCQLIDIRHAPMKSDIEMFNWLVKNNVPVLIIATKADKISRGAVNKQIAQIRKTLGVKEIDILPYSSVKNAGRSELLEVINQMLND</sequence>
<dbReference type="PROSITE" id="PS51706">
    <property type="entry name" value="G_ENGB"/>
    <property type="match status" value="1"/>
</dbReference>
<comment type="function">
    <text evidence="10">Necessary for normal cell division and for the maintenance of normal septation.</text>
</comment>
<evidence type="ECO:0000256" key="4">
    <source>
        <dbReference type="ARBA" id="ARBA00022723"/>
    </source>
</evidence>
<evidence type="ECO:0000256" key="3">
    <source>
        <dbReference type="ARBA" id="ARBA00022618"/>
    </source>
</evidence>
<evidence type="ECO:0000256" key="10">
    <source>
        <dbReference type="HAMAP-Rule" id="MF_00321"/>
    </source>
</evidence>
<dbReference type="EMBL" id="LT906446">
    <property type="protein sequence ID" value="SNU99881.1"/>
    <property type="molecule type" value="Genomic_DNA"/>
</dbReference>
<dbReference type="FunFam" id="3.40.50.300:FF:000098">
    <property type="entry name" value="Probable GTP-binding protein EngB"/>
    <property type="match status" value="1"/>
</dbReference>
<evidence type="ECO:0000256" key="8">
    <source>
        <dbReference type="ARBA" id="ARBA00023210"/>
    </source>
</evidence>
<dbReference type="Gene3D" id="3.40.50.300">
    <property type="entry name" value="P-loop containing nucleotide triphosphate hydrolases"/>
    <property type="match status" value="1"/>
</dbReference>
<evidence type="ECO:0000313" key="13">
    <source>
        <dbReference type="Proteomes" id="UP000215383"/>
    </source>
</evidence>
<dbReference type="Proteomes" id="UP000215383">
    <property type="component" value="Chromosome 1"/>
</dbReference>
<evidence type="ECO:0000256" key="6">
    <source>
        <dbReference type="ARBA" id="ARBA00022842"/>
    </source>
</evidence>
<dbReference type="GO" id="GO:0005829">
    <property type="term" value="C:cytosol"/>
    <property type="evidence" value="ECO:0007669"/>
    <property type="project" value="TreeGrafter"/>
</dbReference>
<dbReference type="PANTHER" id="PTHR11649">
    <property type="entry name" value="MSS1/TRME-RELATED GTP-BINDING PROTEIN"/>
    <property type="match status" value="1"/>
</dbReference>
<protein>
    <recommendedName>
        <fullName evidence="10">Probable GTP-binding protein EngB</fullName>
    </recommendedName>
</protein>
<dbReference type="Pfam" id="PF01926">
    <property type="entry name" value="MMR_HSR1"/>
    <property type="match status" value="1"/>
</dbReference>
<name>A0A239TPN3_9FIRM</name>
<organism evidence="12 13">
    <name type="scientific">Megamonas hypermegale</name>
    <dbReference type="NCBI Taxonomy" id="158847"/>
    <lineage>
        <taxon>Bacteria</taxon>
        <taxon>Bacillati</taxon>
        <taxon>Bacillota</taxon>
        <taxon>Negativicutes</taxon>
        <taxon>Selenomonadales</taxon>
        <taxon>Selenomonadaceae</taxon>
        <taxon>Megamonas</taxon>
    </lineage>
</organism>
<evidence type="ECO:0000313" key="12">
    <source>
        <dbReference type="EMBL" id="SNU99881.1"/>
    </source>
</evidence>
<dbReference type="InterPro" id="IPR006073">
    <property type="entry name" value="GTP-bd"/>
</dbReference>
<keyword evidence="4" id="KW-0479">Metal-binding</keyword>
<keyword evidence="8 10" id="KW-0717">Septation</keyword>
<keyword evidence="6" id="KW-0460">Magnesium</keyword>
<keyword evidence="13" id="KW-1185">Reference proteome</keyword>
<dbReference type="SUPFAM" id="SSF52540">
    <property type="entry name" value="P-loop containing nucleoside triphosphate hydrolases"/>
    <property type="match status" value="1"/>
</dbReference>
<dbReference type="CDD" id="cd01876">
    <property type="entry name" value="YihA_EngB"/>
    <property type="match status" value="1"/>
</dbReference>
<dbReference type="InterPro" id="IPR030393">
    <property type="entry name" value="G_ENGB_dom"/>
</dbReference>
<dbReference type="InterPro" id="IPR019987">
    <property type="entry name" value="GTP-bd_ribosome_bio_YsxC"/>
</dbReference>
<evidence type="ECO:0000259" key="11">
    <source>
        <dbReference type="PROSITE" id="PS51706"/>
    </source>
</evidence>
<dbReference type="NCBIfam" id="TIGR00231">
    <property type="entry name" value="small_GTP"/>
    <property type="match status" value="1"/>
</dbReference>
<gene>
    <name evidence="10 12" type="primary">engB</name>
    <name evidence="12" type="ORF">SAMEA4364220_01201</name>
</gene>
<keyword evidence="7 10" id="KW-0342">GTP-binding</keyword>
<feature type="domain" description="EngB-type G" evidence="11">
    <location>
        <begin position="29"/>
        <end position="210"/>
    </location>
</feature>
<evidence type="ECO:0000256" key="7">
    <source>
        <dbReference type="ARBA" id="ARBA00023134"/>
    </source>
</evidence>
<reference evidence="12 13" key="1">
    <citation type="submission" date="2017-06" db="EMBL/GenBank/DDBJ databases">
        <authorList>
            <consortium name="Pathogen Informatics"/>
        </authorList>
    </citation>
    <scope>NUCLEOTIDE SEQUENCE [LARGE SCALE GENOMIC DNA]</scope>
    <source>
        <strain evidence="12 13">NCTC10570</strain>
    </source>
</reference>
<evidence type="ECO:0000256" key="2">
    <source>
        <dbReference type="ARBA" id="ARBA00009638"/>
    </source>
</evidence>
<dbReference type="PANTHER" id="PTHR11649:SF13">
    <property type="entry name" value="ENGB-TYPE G DOMAIN-CONTAINING PROTEIN"/>
    <property type="match status" value="1"/>
</dbReference>
<dbReference type="NCBIfam" id="TIGR03598">
    <property type="entry name" value="GTPase_YsxC"/>
    <property type="match status" value="1"/>
</dbReference>
<dbReference type="InterPro" id="IPR005225">
    <property type="entry name" value="Small_GTP-bd"/>
</dbReference>
<dbReference type="GO" id="GO:0046872">
    <property type="term" value="F:metal ion binding"/>
    <property type="evidence" value="ECO:0007669"/>
    <property type="project" value="UniProtKB-KW"/>
</dbReference>
<keyword evidence="9 10" id="KW-0131">Cell cycle</keyword>
<evidence type="ECO:0000256" key="9">
    <source>
        <dbReference type="ARBA" id="ARBA00023306"/>
    </source>
</evidence>
<dbReference type="eggNOG" id="COG0218">
    <property type="taxonomic scope" value="Bacteria"/>
</dbReference>
<dbReference type="GO" id="GO:0000917">
    <property type="term" value="P:division septum assembly"/>
    <property type="evidence" value="ECO:0007669"/>
    <property type="project" value="UniProtKB-KW"/>
</dbReference>
<dbReference type="AlphaFoldDB" id="A0A239TPN3"/>